<dbReference type="SUPFAM" id="SSF56801">
    <property type="entry name" value="Acetyl-CoA synthetase-like"/>
    <property type="match status" value="1"/>
</dbReference>
<dbReference type="Gene3D" id="1.10.1200.10">
    <property type="entry name" value="ACP-like"/>
    <property type="match status" value="1"/>
</dbReference>
<dbReference type="GO" id="GO:0016874">
    <property type="term" value="F:ligase activity"/>
    <property type="evidence" value="ECO:0007669"/>
    <property type="project" value="UniProtKB-KW"/>
</dbReference>
<comment type="similarity">
    <text evidence="1">Belongs to the ATP-dependent AMP-binding enzyme family.</text>
</comment>
<gene>
    <name evidence="5" type="ORF">IWH25_14565</name>
</gene>
<dbReference type="GO" id="GO:0016746">
    <property type="term" value="F:acyltransferase activity"/>
    <property type="evidence" value="ECO:0007669"/>
    <property type="project" value="InterPro"/>
</dbReference>
<dbReference type="Pfam" id="PF00550">
    <property type="entry name" value="PP-binding"/>
    <property type="match status" value="1"/>
</dbReference>
<dbReference type="InterPro" id="IPR045851">
    <property type="entry name" value="AMP-bd_C_sf"/>
</dbReference>
<dbReference type="CDD" id="cd05931">
    <property type="entry name" value="FAAL"/>
    <property type="match status" value="1"/>
</dbReference>
<feature type="domain" description="Carrier" evidence="4">
    <location>
        <begin position="11"/>
        <end position="95"/>
    </location>
</feature>
<keyword evidence="3" id="KW-0812">Transmembrane</keyword>
<evidence type="ECO:0000256" key="2">
    <source>
        <dbReference type="ARBA" id="ARBA00022598"/>
    </source>
</evidence>
<dbReference type="AlphaFoldDB" id="A0A974PWV5"/>
<dbReference type="Pfam" id="PF01553">
    <property type="entry name" value="Acyltransferase"/>
    <property type="match status" value="1"/>
</dbReference>
<dbReference type="GO" id="GO:0006633">
    <property type="term" value="P:fatty acid biosynthetic process"/>
    <property type="evidence" value="ECO:0007669"/>
    <property type="project" value="TreeGrafter"/>
</dbReference>
<dbReference type="SMART" id="SM00563">
    <property type="entry name" value="PlsC"/>
    <property type="match status" value="1"/>
</dbReference>
<dbReference type="InterPro" id="IPR000873">
    <property type="entry name" value="AMP-dep_synth/lig_dom"/>
</dbReference>
<dbReference type="PANTHER" id="PTHR22754">
    <property type="entry name" value="DISCO-INTERACTING PROTEIN 2 DIP2 -RELATED"/>
    <property type="match status" value="1"/>
</dbReference>
<dbReference type="InterPro" id="IPR036736">
    <property type="entry name" value="ACP-like_sf"/>
</dbReference>
<sequence>MPTPLPVPSTNDDATRLLGVVRALARELRPELDAGRYGLDHSLERDFGLDSLARVELQTRLQREFAPVPAAALDAEALAAADTPRQLLDLIAAPAAPVPAAAVVLPPAAPPQTRERPDAATLTGLLDWHADRHPEATYIRLFAETASPPQDIAYGRLRDEARALAGGLLAHGLAAGDRVAIMLPTCRGFFAAFFGILYAGGVPVPLYPPARPSQLEEHMRRIAGIVADAGATALIADPRARLLGRLLRTECAALRVVATVDELLPASPPPALPGAASGDIAFLQYTSGSTGQPKGVVLTHANLLANLRAMEAASGVTADDVFVSWLPLYHDMGLIGACLGALAVGFRLVLLSPLTFLADPERWLRTIAAEGGTVSAAPNFAYEICATKLDAAALAGLDLSHWRLAFNGAEPVAAGTLERFCERFAGCGFARTAMTPVYGLAENSVGLCFPPPGRGPRIDTVARAPLAAGEARPAAAGDPHPQRIVGCGRVLPGHELRIADARGRPLPERRVGRVQFRGPSATRGYFGHADPGLFDGDWLNTGDLGYLADGELYLTGRSKDIIIRGGRNLYPQELEEAIGTLPGVRRGGVAVFAADDPRSGSERLVVVVETALADAGARERLARAVADLAIDVLGQPADDVVLAPPRTVLKTSSGKIRRSACRERYERGELVRGAPAPWLQLVHLGLGGALRAAAAGAWAAWAWTVFVAVVPPAWLLVTLAPTLALRRRCARRCARLALAACGLRLRVEGLPELTRAPRCVIVANHASYLDGLVLTAALPPRFAYIAKRELAAQPLAAIPLRRLGCAFVERFDNVRGIEDTRELAARAAAGDSLLFFPEGTFRAAPGLLPFRLGAFAVAAGSGLPVVPLCLRGTRRLLPEGRWRPRRSRLEVLIGPPLGADSAAWSDALRLRDATRDWIGRRVEDGDGATETPARAAPG</sequence>
<evidence type="ECO:0000256" key="1">
    <source>
        <dbReference type="ARBA" id="ARBA00006432"/>
    </source>
</evidence>
<dbReference type="Pfam" id="PF00501">
    <property type="entry name" value="AMP-binding"/>
    <property type="match status" value="1"/>
</dbReference>
<keyword evidence="6" id="KW-1185">Reference proteome</keyword>
<evidence type="ECO:0000313" key="5">
    <source>
        <dbReference type="EMBL" id="QRJ62967.1"/>
    </source>
</evidence>
<dbReference type="Gene3D" id="3.40.50.12780">
    <property type="entry name" value="N-terminal domain of ligase-like"/>
    <property type="match status" value="1"/>
</dbReference>
<dbReference type="GO" id="GO:0005886">
    <property type="term" value="C:plasma membrane"/>
    <property type="evidence" value="ECO:0007669"/>
    <property type="project" value="TreeGrafter"/>
</dbReference>
<dbReference type="InterPro" id="IPR009081">
    <property type="entry name" value="PP-bd_ACP"/>
</dbReference>
<evidence type="ECO:0000256" key="3">
    <source>
        <dbReference type="SAM" id="Phobius"/>
    </source>
</evidence>
<dbReference type="RefSeq" id="WP_238998914.1">
    <property type="nucleotide sequence ID" value="NZ_CP064781.1"/>
</dbReference>
<dbReference type="KEGG" id="ares:IWH25_14565"/>
<dbReference type="PROSITE" id="PS00455">
    <property type="entry name" value="AMP_BINDING"/>
    <property type="match status" value="1"/>
</dbReference>
<dbReference type="CDD" id="cd07989">
    <property type="entry name" value="LPLAT_AGPAT-like"/>
    <property type="match status" value="1"/>
</dbReference>
<dbReference type="FunFam" id="3.40.50.12780:FF:000013">
    <property type="entry name" value="Long-chain-fatty-acid--AMP ligase FadD32"/>
    <property type="match status" value="1"/>
</dbReference>
<evidence type="ECO:0000313" key="6">
    <source>
        <dbReference type="Proteomes" id="UP000663444"/>
    </source>
</evidence>
<organism evidence="5 6">
    <name type="scientific">Azospira restricta</name>
    <dbReference type="NCBI Taxonomy" id="404405"/>
    <lineage>
        <taxon>Bacteria</taxon>
        <taxon>Pseudomonadati</taxon>
        <taxon>Pseudomonadota</taxon>
        <taxon>Betaproteobacteria</taxon>
        <taxon>Rhodocyclales</taxon>
        <taxon>Rhodocyclaceae</taxon>
        <taxon>Azospira</taxon>
    </lineage>
</organism>
<dbReference type="InterPro" id="IPR042099">
    <property type="entry name" value="ANL_N_sf"/>
</dbReference>
<keyword evidence="2" id="KW-0436">Ligase</keyword>
<evidence type="ECO:0000259" key="4">
    <source>
        <dbReference type="PROSITE" id="PS50075"/>
    </source>
</evidence>
<name>A0A974PWV5_9RHOO</name>
<dbReference type="InterPro" id="IPR020845">
    <property type="entry name" value="AMP-binding_CS"/>
</dbReference>
<dbReference type="Proteomes" id="UP000663444">
    <property type="component" value="Chromosome"/>
</dbReference>
<accession>A0A974PWV5</accession>
<proteinExistence type="inferred from homology"/>
<keyword evidence="3" id="KW-0472">Membrane</keyword>
<dbReference type="SUPFAM" id="SSF69593">
    <property type="entry name" value="Glycerol-3-phosphate (1)-acyltransferase"/>
    <property type="match status" value="1"/>
</dbReference>
<protein>
    <submittedName>
        <fullName evidence="5">AMP-binding protein</fullName>
    </submittedName>
</protein>
<dbReference type="PROSITE" id="PS50075">
    <property type="entry name" value="CARRIER"/>
    <property type="match status" value="1"/>
</dbReference>
<dbReference type="Gene3D" id="3.30.300.30">
    <property type="match status" value="1"/>
</dbReference>
<dbReference type="PANTHER" id="PTHR22754:SF32">
    <property type="entry name" value="DISCO-INTERACTING PROTEIN 2"/>
    <property type="match status" value="1"/>
</dbReference>
<dbReference type="InterPro" id="IPR002123">
    <property type="entry name" value="Plipid/glycerol_acylTrfase"/>
</dbReference>
<feature type="transmembrane region" description="Helical" evidence="3">
    <location>
        <begin position="700"/>
        <end position="725"/>
    </location>
</feature>
<reference evidence="5" key="1">
    <citation type="submission" date="2020-11" db="EMBL/GenBank/DDBJ databases">
        <title>Azospira restricta DSM 18626 genome sequence.</title>
        <authorList>
            <person name="Moe W.M."/>
        </authorList>
    </citation>
    <scope>NUCLEOTIDE SEQUENCE</scope>
    <source>
        <strain evidence="5">DSM 18626</strain>
    </source>
</reference>
<dbReference type="GO" id="GO:0070566">
    <property type="term" value="F:adenylyltransferase activity"/>
    <property type="evidence" value="ECO:0007669"/>
    <property type="project" value="TreeGrafter"/>
</dbReference>
<dbReference type="SUPFAM" id="SSF47336">
    <property type="entry name" value="ACP-like"/>
    <property type="match status" value="1"/>
</dbReference>
<keyword evidence="3" id="KW-1133">Transmembrane helix</keyword>
<dbReference type="GO" id="GO:0071766">
    <property type="term" value="P:Actinobacterium-type cell wall biogenesis"/>
    <property type="evidence" value="ECO:0007669"/>
    <property type="project" value="UniProtKB-ARBA"/>
</dbReference>
<dbReference type="InterPro" id="IPR040097">
    <property type="entry name" value="FAAL/FAAC"/>
</dbReference>
<dbReference type="EMBL" id="CP064781">
    <property type="protein sequence ID" value="QRJ62967.1"/>
    <property type="molecule type" value="Genomic_DNA"/>
</dbReference>